<feature type="domain" description="Tape measure protein N-terminal" evidence="1">
    <location>
        <begin position="58"/>
        <end position="249"/>
    </location>
</feature>
<evidence type="ECO:0000313" key="3">
    <source>
        <dbReference type="Proteomes" id="UP000077787"/>
    </source>
</evidence>
<accession>A0A172WRI9</accession>
<dbReference type="InterPro" id="IPR013491">
    <property type="entry name" value="Tape_meas_N"/>
</dbReference>
<name>A0A172WRI9_STUST</name>
<organism evidence="2 3">
    <name type="scientific">Stutzerimonas stutzeri</name>
    <name type="common">Pseudomonas stutzeri</name>
    <dbReference type="NCBI Taxonomy" id="316"/>
    <lineage>
        <taxon>Bacteria</taxon>
        <taxon>Pseudomonadati</taxon>
        <taxon>Pseudomonadota</taxon>
        <taxon>Gammaproteobacteria</taxon>
        <taxon>Pseudomonadales</taxon>
        <taxon>Pseudomonadaceae</taxon>
        <taxon>Stutzerimonas</taxon>
    </lineage>
</organism>
<dbReference type="NCBIfam" id="TIGR02675">
    <property type="entry name" value="tape_meas_nterm"/>
    <property type="match status" value="1"/>
</dbReference>
<dbReference type="RefSeq" id="WP_064481613.1">
    <property type="nucleotide sequence ID" value="NZ_CP015641.1"/>
</dbReference>
<reference evidence="2 3" key="1">
    <citation type="submission" date="2016-05" db="EMBL/GenBank/DDBJ databases">
        <title>Genome sequence of Pseudomonas stutzeri 273 and identification of the exopolysaccharide biosynthesis locus.</title>
        <authorList>
            <person name="Wu S."/>
            <person name="Sun C."/>
        </authorList>
    </citation>
    <scope>NUCLEOTIDE SEQUENCE [LARGE SCALE GENOMIC DNA]</scope>
    <source>
        <strain evidence="2 3">273</strain>
    </source>
</reference>
<evidence type="ECO:0000259" key="1">
    <source>
        <dbReference type="Pfam" id="PF20155"/>
    </source>
</evidence>
<protein>
    <recommendedName>
        <fullName evidence="1">Tape measure protein N-terminal domain-containing protein</fullName>
    </recommendedName>
</protein>
<evidence type="ECO:0000313" key="2">
    <source>
        <dbReference type="EMBL" id="ANF26040.1"/>
    </source>
</evidence>
<dbReference type="Proteomes" id="UP000077787">
    <property type="component" value="Chromosome"/>
</dbReference>
<proteinExistence type="predicted"/>
<dbReference type="EMBL" id="CP015641">
    <property type="protein sequence ID" value="ANF26040.1"/>
    <property type="molecule type" value="Genomic_DNA"/>
</dbReference>
<dbReference type="Pfam" id="PF20155">
    <property type="entry name" value="TMP_3"/>
    <property type="match status" value="1"/>
</dbReference>
<dbReference type="AlphaFoldDB" id="A0A172WRI9"/>
<sequence length="794" mass="84587">MTEYAKLVVSVDSTQVGKARAELDKLPASANRAESSVGKMGNTFAKVGGILATAISVREVVRAAEQYTNLTNRLRLVTEGSEQLAFAQASVMRAAQETYQPLEVTAEVYQRIAQNAKTLGLNFADVESITKTVSRTIALSGADTQAASGAMRQFGQALASGSLRGDELNSILEGTPALAQAIARGLGVTTGQLRQMGADGELTADKIIRGLQSQEAEVAALSTTLEVTAAQAATTFFNSLVGVIGKLDEASGASKGFASAVLELSGALDRFSSGEFMDFFRDSKQTAEGFNNEISVTLSRIRDLQDVRRRLDKNDPDDTAFFKFKFYDREEIDTELAQLNGQIERFRQARDRLIGVGEKAGAETPKGEDAGISVAISKATKTAIKEAETAAKKLDALYSNTETELGRQIELYGQVGEEARLRYELESGSLKGIVGQRADYLIDLARELDAKRDLTEQEQIRIEILRESGQLRAANDAQFELEYAEKIAEYERQGNAEALRRLETLRRIRDVQLSSAQAPGTVEGVSQAPDGGGVDAAVGGPGSEFIRLQEEALALEQWRMTELEKQRAYLETKAITEEEYATRIANIHAQHQQEVSEIEAARQQVALAGASDLFGNLADITAQFAGEQSGIYKAMFVAQKAFAIAQSMVAIQQGIALAAANPWPLNLAAMASVAAATAGLVSNISSVAMSFEGGGFTGNGSRTGGLDGKGGFMAMVHPNETIIDHTKQGGGKSGGGGLNMTVNLVEDASKAGKVEKTQNPDGSWNVQAFVADIFGDGPASKAISQKFGVKGVGG</sequence>
<dbReference type="OrthoDB" id="6174294at2"/>
<gene>
    <name evidence="2" type="ORF">PS273GM_13240</name>
</gene>